<dbReference type="Proteomes" id="UP000054304">
    <property type="component" value="Unassembled WGS sequence"/>
</dbReference>
<organism evidence="1 2">
    <name type="scientific">Lachancea lanzarotensis</name>
    <dbReference type="NCBI Taxonomy" id="1245769"/>
    <lineage>
        <taxon>Eukaryota</taxon>
        <taxon>Fungi</taxon>
        <taxon>Dikarya</taxon>
        <taxon>Ascomycota</taxon>
        <taxon>Saccharomycotina</taxon>
        <taxon>Saccharomycetes</taxon>
        <taxon>Saccharomycetales</taxon>
        <taxon>Saccharomycetaceae</taxon>
        <taxon>Lachancea</taxon>
    </lineage>
</organism>
<dbReference type="EMBL" id="LN736363">
    <property type="protein sequence ID" value="CEP62105.1"/>
    <property type="molecule type" value="Genomic_DNA"/>
</dbReference>
<protein>
    <submittedName>
        <fullName evidence="1">LALA0S04e07910g1_1</fullName>
    </submittedName>
</protein>
<gene>
    <name evidence="1" type="ORF">LALA0_S04e07910g</name>
</gene>
<proteinExistence type="predicted"/>
<keyword evidence="2" id="KW-1185">Reference proteome</keyword>
<dbReference type="AlphaFoldDB" id="A0A0C7MQE9"/>
<dbReference type="GO" id="GO:0031083">
    <property type="term" value="C:BLOC-1 complex"/>
    <property type="evidence" value="ECO:0007669"/>
    <property type="project" value="EnsemblFungi"/>
</dbReference>
<dbReference type="STRING" id="1245769.A0A0C7MQE9"/>
<dbReference type="GO" id="GO:0005768">
    <property type="term" value="C:endosome"/>
    <property type="evidence" value="ECO:0007669"/>
    <property type="project" value="EnsemblFungi"/>
</dbReference>
<reference evidence="1 2" key="1">
    <citation type="submission" date="2014-12" db="EMBL/GenBank/DDBJ databases">
        <authorList>
            <person name="Neuveglise Cecile"/>
        </authorList>
    </citation>
    <scope>NUCLEOTIDE SEQUENCE [LARGE SCALE GENOMIC DNA]</scope>
    <source>
        <strain evidence="1 2">CBS 12615</strain>
    </source>
</reference>
<dbReference type="GO" id="GO:0007032">
    <property type="term" value="P:endosome organization"/>
    <property type="evidence" value="ECO:0007669"/>
    <property type="project" value="EnsemblFungi"/>
</dbReference>
<evidence type="ECO:0000313" key="1">
    <source>
        <dbReference type="EMBL" id="CEP62105.1"/>
    </source>
</evidence>
<name>A0A0C7MQE9_9SACH</name>
<dbReference type="OrthoDB" id="4065244at2759"/>
<dbReference type="GeneID" id="34685556"/>
<dbReference type="HOGENOM" id="CLU_178727_0_0_1"/>
<dbReference type="GO" id="GO:0032880">
    <property type="term" value="P:regulation of protein localization"/>
    <property type="evidence" value="ECO:0007669"/>
    <property type="project" value="EnsemblFungi"/>
</dbReference>
<accession>A0A0C7MQE9</accession>
<dbReference type="RefSeq" id="XP_022628335.1">
    <property type="nucleotide sequence ID" value="XM_022772918.1"/>
</dbReference>
<evidence type="ECO:0000313" key="2">
    <source>
        <dbReference type="Proteomes" id="UP000054304"/>
    </source>
</evidence>
<sequence>METREASAATGLHPVELCVYSVLSNDLDGIYKSVNDLRESQALLLVKLRQLRNSLKEEQVFYSEEDGLMDEIVRLKNLKIRADALVKTYKSLSGA</sequence>